<evidence type="ECO:0000256" key="5">
    <source>
        <dbReference type="PROSITE-ProRule" id="PRU01240"/>
    </source>
</evidence>
<accession>A0AAJ0AL62</accession>
<evidence type="ECO:0000256" key="1">
    <source>
        <dbReference type="ARBA" id="ARBA00011073"/>
    </source>
</evidence>
<proteinExistence type="inferred from homology"/>
<comment type="similarity">
    <text evidence="1 5">Belongs to the peptidase S8 family.</text>
</comment>
<evidence type="ECO:0000256" key="3">
    <source>
        <dbReference type="ARBA" id="ARBA00022801"/>
    </source>
</evidence>
<dbReference type="InterPro" id="IPR050131">
    <property type="entry name" value="Peptidase_S8_subtilisin-like"/>
</dbReference>
<evidence type="ECO:0000313" key="8">
    <source>
        <dbReference type="Proteomes" id="UP001224890"/>
    </source>
</evidence>
<comment type="caution">
    <text evidence="5">Lacks conserved residue(s) required for the propagation of feature annotation.</text>
</comment>
<reference evidence="7" key="1">
    <citation type="submission" date="2021-06" db="EMBL/GenBank/DDBJ databases">
        <title>Comparative genomics, transcriptomics and evolutionary studies reveal genomic signatures of adaptation to plant cell wall in hemibiotrophic fungi.</title>
        <authorList>
            <consortium name="DOE Joint Genome Institute"/>
            <person name="Baroncelli R."/>
            <person name="Diaz J.F."/>
            <person name="Benocci T."/>
            <person name="Peng M."/>
            <person name="Battaglia E."/>
            <person name="Haridas S."/>
            <person name="Andreopoulos W."/>
            <person name="Labutti K."/>
            <person name="Pangilinan J."/>
            <person name="Floch G.L."/>
            <person name="Makela M.R."/>
            <person name="Henrissat B."/>
            <person name="Grigoriev I.V."/>
            <person name="Crouch J.A."/>
            <person name="De Vries R.P."/>
            <person name="Sukno S.A."/>
            <person name="Thon M.R."/>
        </authorList>
    </citation>
    <scope>NUCLEOTIDE SEQUENCE</scope>
    <source>
        <strain evidence="7">CBS 193.32</strain>
    </source>
</reference>
<dbReference type="GeneID" id="85462818"/>
<gene>
    <name evidence="7" type="ORF">BDP55DRAFT_715152</name>
</gene>
<dbReference type="InterPro" id="IPR036852">
    <property type="entry name" value="Peptidase_S8/S53_dom_sf"/>
</dbReference>
<evidence type="ECO:0000256" key="2">
    <source>
        <dbReference type="ARBA" id="ARBA00022670"/>
    </source>
</evidence>
<evidence type="ECO:0000256" key="4">
    <source>
        <dbReference type="ARBA" id="ARBA00022825"/>
    </source>
</evidence>
<dbReference type="SUPFAM" id="SSF52743">
    <property type="entry name" value="Subtilisin-like"/>
    <property type="match status" value="1"/>
</dbReference>
<keyword evidence="4" id="KW-0720">Serine protease</keyword>
<dbReference type="InterPro" id="IPR000209">
    <property type="entry name" value="Peptidase_S8/S53_dom"/>
</dbReference>
<dbReference type="GO" id="GO:0004252">
    <property type="term" value="F:serine-type endopeptidase activity"/>
    <property type="evidence" value="ECO:0007669"/>
    <property type="project" value="InterPro"/>
</dbReference>
<dbReference type="PANTHER" id="PTHR43806:SF11">
    <property type="entry name" value="CEREVISIN-RELATED"/>
    <property type="match status" value="1"/>
</dbReference>
<protein>
    <submittedName>
        <fullName evidence="7">Peptidase S8/S53 domain-containing protein</fullName>
    </submittedName>
</protein>
<comment type="caution">
    <text evidence="7">The sequence shown here is derived from an EMBL/GenBank/DDBJ whole genome shotgun (WGS) entry which is preliminary data.</text>
</comment>
<dbReference type="PROSITE" id="PS51892">
    <property type="entry name" value="SUBTILASE"/>
    <property type="match status" value="1"/>
</dbReference>
<evidence type="ECO:0000313" key="7">
    <source>
        <dbReference type="EMBL" id="KAK1675926.1"/>
    </source>
</evidence>
<dbReference type="Gene3D" id="3.40.50.200">
    <property type="entry name" value="Peptidase S8/S53 domain"/>
    <property type="match status" value="1"/>
</dbReference>
<dbReference type="Proteomes" id="UP001224890">
    <property type="component" value="Unassembled WGS sequence"/>
</dbReference>
<dbReference type="GO" id="GO:0006508">
    <property type="term" value="P:proteolysis"/>
    <property type="evidence" value="ECO:0007669"/>
    <property type="project" value="UniProtKB-KW"/>
</dbReference>
<sequence>MGTRISSDGVEYQALNATSEVLAEISNTAVDFAGNLGKQIYWAPSEFYQPRKVYVYVIELDYIPDDIPQSRIELLKYPQYRPEELRGSNADSHGEKVINILASLGFGVARSKNIKIVPVRGTNAYPHDQRSSTEWKGALTAIANHFKEATMKGVCHGVLNCSRALERIGNIEAAFKECVDAGIIVVGAAGNRAVNLDESDKSKWPLPEAHKDTILIGNLDAQGNVYTEVNGNDGSSYGARVDYWVRGVNLKYKNLGPKVSGTSFACPVAAGVIAVMLSAGQVPSGKVADVRKKLDEWAVRSQGKGGQLKLLRNAPGLNK</sequence>
<dbReference type="PROSITE" id="PS00138">
    <property type="entry name" value="SUBTILASE_SER"/>
    <property type="match status" value="1"/>
</dbReference>
<dbReference type="AlphaFoldDB" id="A0AAJ0AL62"/>
<organism evidence="7 8">
    <name type="scientific">Colletotrichum godetiae</name>
    <dbReference type="NCBI Taxonomy" id="1209918"/>
    <lineage>
        <taxon>Eukaryota</taxon>
        <taxon>Fungi</taxon>
        <taxon>Dikarya</taxon>
        <taxon>Ascomycota</taxon>
        <taxon>Pezizomycotina</taxon>
        <taxon>Sordariomycetes</taxon>
        <taxon>Hypocreomycetidae</taxon>
        <taxon>Glomerellales</taxon>
        <taxon>Glomerellaceae</taxon>
        <taxon>Colletotrichum</taxon>
        <taxon>Colletotrichum acutatum species complex</taxon>
    </lineage>
</organism>
<name>A0AAJ0AL62_9PEZI</name>
<dbReference type="EMBL" id="JAHMHR010000019">
    <property type="protein sequence ID" value="KAK1675926.1"/>
    <property type="molecule type" value="Genomic_DNA"/>
</dbReference>
<dbReference type="Pfam" id="PF00082">
    <property type="entry name" value="Peptidase_S8"/>
    <property type="match status" value="1"/>
</dbReference>
<evidence type="ECO:0000259" key="6">
    <source>
        <dbReference type="Pfam" id="PF00082"/>
    </source>
</evidence>
<keyword evidence="3" id="KW-0378">Hydrolase</keyword>
<dbReference type="InterPro" id="IPR023828">
    <property type="entry name" value="Peptidase_S8_Ser-AS"/>
</dbReference>
<keyword evidence="8" id="KW-1185">Reference proteome</keyword>
<keyword evidence="2" id="KW-0645">Protease</keyword>
<dbReference type="PANTHER" id="PTHR43806">
    <property type="entry name" value="PEPTIDASE S8"/>
    <property type="match status" value="1"/>
</dbReference>
<feature type="domain" description="Peptidase S8/S53" evidence="6">
    <location>
        <begin position="91"/>
        <end position="294"/>
    </location>
</feature>
<dbReference type="CDD" id="cd00306">
    <property type="entry name" value="Peptidases_S8_S53"/>
    <property type="match status" value="1"/>
</dbReference>
<dbReference type="RefSeq" id="XP_060429929.1">
    <property type="nucleotide sequence ID" value="XM_060578292.1"/>
</dbReference>